<keyword evidence="2" id="KW-1185">Reference proteome</keyword>
<proteinExistence type="predicted"/>
<dbReference type="AlphaFoldDB" id="A0A1Q8Q576"/>
<sequence>MDFIPNDDKFQKGRQAICLPAFYMEEMVHSSCYNVMTDESPSTPTPVTIAFSFYFFHYHIMKN</sequence>
<dbReference type="Proteomes" id="UP000185568">
    <property type="component" value="Unassembled WGS sequence"/>
</dbReference>
<protein>
    <submittedName>
        <fullName evidence="1">Uncharacterized protein</fullName>
    </submittedName>
</protein>
<accession>A0A1Q8Q576</accession>
<evidence type="ECO:0000313" key="2">
    <source>
        <dbReference type="Proteomes" id="UP000185568"/>
    </source>
</evidence>
<evidence type="ECO:0000313" key="1">
    <source>
        <dbReference type="EMBL" id="OLN22513.1"/>
    </source>
</evidence>
<gene>
    <name evidence="1" type="ORF">BTO30_09415</name>
</gene>
<organism evidence="1 2">
    <name type="scientific">Domibacillus antri</name>
    <dbReference type="NCBI Taxonomy" id="1714264"/>
    <lineage>
        <taxon>Bacteria</taxon>
        <taxon>Bacillati</taxon>
        <taxon>Bacillota</taxon>
        <taxon>Bacilli</taxon>
        <taxon>Bacillales</taxon>
        <taxon>Bacillaceae</taxon>
        <taxon>Domibacillus</taxon>
    </lineage>
</organism>
<comment type="caution">
    <text evidence="1">The sequence shown here is derived from an EMBL/GenBank/DDBJ whole genome shotgun (WGS) entry which is preliminary data.</text>
</comment>
<dbReference type="EMBL" id="MSDU01000017">
    <property type="protein sequence ID" value="OLN22513.1"/>
    <property type="molecule type" value="Genomic_DNA"/>
</dbReference>
<reference evidence="1 2" key="1">
    <citation type="submission" date="2016-12" db="EMBL/GenBank/DDBJ databases">
        <title>Domibacillus antri genome sequencing.</title>
        <authorList>
            <person name="Verma A."/>
            <person name="Krishnamurthi S."/>
        </authorList>
    </citation>
    <scope>NUCLEOTIDE SEQUENCE [LARGE SCALE GENOMIC DNA]</scope>
    <source>
        <strain evidence="1 2">XD80</strain>
    </source>
</reference>
<name>A0A1Q8Q576_9BACI</name>